<comment type="caution">
    <text evidence="4">The sequence shown here is derived from an EMBL/GenBank/DDBJ whole genome shotgun (WGS) entry which is preliminary data.</text>
</comment>
<evidence type="ECO:0000313" key="5">
    <source>
        <dbReference type="Proteomes" id="UP000050360"/>
    </source>
</evidence>
<sequence>MTSFDEMVISAVEKVIPSVVNISEVRLMKNAYLQVHPVPGVGSGFILDEDGLILTNAHVVLGSQEIKVALEDGRVFPAQIRGLDTMKDLAVIKINARGLPVPRMAKDNNLKIGQMAIAIGSPLGLVGGPTVTAGVISALNRSIQTEVTFMEGLMQTDAAINPGNSGGPLVNSSGEVIGINSAIIPFAQGIGFAIPIEAAMEIAGELIEYGEIIRPWISMNAIDVNPKLVAYYNLPTTKGVVVTDVVRGSEADRSGIEVADILIRMDGTEINNVRDLIKVLNKHKVGDIVTMEFFRGQEIVKLKTMLEKAPSLQSPRIR</sequence>
<proteinExistence type="predicted"/>
<keyword evidence="1 4" id="KW-0645">Protease</keyword>
<evidence type="ECO:0000256" key="2">
    <source>
        <dbReference type="ARBA" id="ARBA00022801"/>
    </source>
</evidence>
<evidence type="ECO:0000256" key="1">
    <source>
        <dbReference type="ARBA" id="ARBA00022670"/>
    </source>
</evidence>
<dbReference type="SUPFAM" id="SSF50494">
    <property type="entry name" value="Trypsin-like serine proteases"/>
    <property type="match status" value="1"/>
</dbReference>
<reference evidence="4 5" key="1">
    <citation type="submission" date="2015-09" db="EMBL/GenBank/DDBJ databases">
        <title>A metagenomics-based metabolic model of nitrate-dependent anaerobic oxidation of methane by Methanoperedens-like archaea.</title>
        <authorList>
            <person name="Arshad A."/>
            <person name="Speth D.R."/>
            <person name="De Graaf R.M."/>
            <person name="Op Den Camp H.J."/>
            <person name="Jetten M.S."/>
            <person name="Welte C.U."/>
        </authorList>
    </citation>
    <scope>NUCLEOTIDE SEQUENCE [LARGE SCALE GENOMIC DNA]</scope>
</reference>
<dbReference type="PANTHER" id="PTHR43343">
    <property type="entry name" value="PEPTIDASE S12"/>
    <property type="match status" value="1"/>
</dbReference>
<accession>A0A0P8CDS7</accession>
<dbReference type="InterPro" id="IPR001940">
    <property type="entry name" value="Peptidase_S1C"/>
</dbReference>
<evidence type="ECO:0000313" key="4">
    <source>
        <dbReference type="EMBL" id="KPQ45188.1"/>
    </source>
</evidence>
<dbReference type="Proteomes" id="UP000050360">
    <property type="component" value="Unassembled WGS sequence"/>
</dbReference>
<dbReference type="PRINTS" id="PR00834">
    <property type="entry name" value="PROTEASES2C"/>
</dbReference>
<dbReference type="Gene3D" id="2.30.42.10">
    <property type="match status" value="1"/>
</dbReference>
<dbReference type="GO" id="GO:0006508">
    <property type="term" value="P:proteolysis"/>
    <property type="evidence" value="ECO:0007669"/>
    <property type="project" value="UniProtKB-KW"/>
</dbReference>
<dbReference type="Pfam" id="PF13180">
    <property type="entry name" value="PDZ_2"/>
    <property type="match status" value="1"/>
</dbReference>
<dbReference type="SUPFAM" id="SSF50156">
    <property type="entry name" value="PDZ domain-like"/>
    <property type="match status" value="1"/>
</dbReference>
<organism evidence="4 5">
    <name type="scientific">Candidatus Methanoperedens nitratireducens</name>
    <dbReference type="NCBI Taxonomy" id="1392998"/>
    <lineage>
        <taxon>Archaea</taxon>
        <taxon>Methanobacteriati</taxon>
        <taxon>Methanobacteriota</taxon>
        <taxon>Stenosarchaea group</taxon>
        <taxon>Methanomicrobia</taxon>
        <taxon>Methanosarcinales</taxon>
        <taxon>ANME-2 cluster</taxon>
        <taxon>Candidatus Methanoperedentaceae</taxon>
        <taxon>Candidatus Methanoperedens</taxon>
    </lineage>
</organism>
<dbReference type="InterPro" id="IPR001478">
    <property type="entry name" value="PDZ"/>
</dbReference>
<protein>
    <submittedName>
        <fullName evidence="4">Serine endoprotease</fullName>
    </submittedName>
</protein>
<dbReference type="PANTHER" id="PTHR43343:SF3">
    <property type="entry name" value="PROTEASE DO-LIKE 8, CHLOROPLASTIC"/>
    <property type="match status" value="1"/>
</dbReference>
<dbReference type="EMBL" id="LKCM01000018">
    <property type="protein sequence ID" value="KPQ45188.1"/>
    <property type="molecule type" value="Genomic_DNA"/>
</dbReference>
<dbReference type="InterPro" id="IPR036034">
    <property type="entry name" value="PDZ_sf"/>
</dbReference>
<dbReference type="AlphaFoldDB" id="A0A0P8CDS7"/>
<keyword evidence="2" id="KW-0378">Hydrolase</keyword>
<dbReference type="GO" id="GO:0004252">
    <property type="term" value="F:serine-type endopeptidase activity"/>
    <property type="evidence" value="ECO:0007669"/>
    <property type="project" value="InterPro"/>
</dbReference>
<gene>
    <name evidence="4" type="ORF">MPEBLZ_00210</name>
</gene>
<dbReference type="Gene3D" id="2.40.10.120">
    <property type="match status" value="1"/>
</dbReference>
<name>A0A0P8CDS7_9EURY</name>
<dbReference type="SMART" id="SM00228">
    <property type="entry name" value="PDZ"/>
    <property type="match status" value="1"/>
</dbReference>
<dbReference type="PROSITE" id="PS50106">
    <property type="entry name" value="PDZ"/>
    <property type="match status" value="1"/>
</dbReference>
<feature type="domain" description="PDZ" evidence="3">
    <location>
        <begin position="239"/>
        <end position="273"/>
    </location>
</feature>
<dbReference type="InterPro" id="IPR009003">
    <property type="entry name" value="Peptidase_S1_PA"/>
</dbReference>
<evidence type="ECO:0000259" key="3">
    <source>
        <dbReference type="PROSITE" id="PS50106"/>
    </source>
</evidence>
<dbReference type="InterPro" id="IPR051201">
    <property type="entry name" value="Chloro_Bact_Ser_Proteases"/>
</dbReference>
<dbReference type="Pfam" id="PF13365">
    <property type="entry name" value="Trypsin_2"/>
    <property type="match status" value="1"/>
</dbReference>